<comment type="similarity">
    <text evidence="2">Belongs to the OSBP family.</text>
</comment>
<dbReference type="InterPro" id="IPR000648">
    <property type="entry name" value="Oxysterol-bd"/>
</dbReference>
<dbReference type="GO" id="GO:0005886">
    <property type="term" value="C:plasma membrane"/>
    <property type="evidence" value="ECO:0007669"/>
    <property type="project" value="TreeGrafter"/>
</dbReference>
<dbReference type="AlphaFoldDB" id="A0A310SDE5"/>
<dbReference type="SUPFAM" id="SSF144000">
    <property type="entry name" value="Oxysterol-binding protein-like"/>
    <property type="match status" value="1"/>
</dbReference>
<sequence>MPVIFNEPLSFLQRVAEFMEYAKLLKKAAQEESPSRRLQYVATFAVSGLASNWERYGKPFNPLLGETYELVREDFRIVCEQVSHHPPVSAFHADGEDFVFHGTIRPKMKFWGTYIEIHPIGSVTVKLPKWKEAYTWENIDCILHNVLMGQLWMEHLGSLEIKQIGGANLKASLSFKSTCYTGKDLHRVEGFITDREKRKLVFLYGKWTERLKACEPTLYEEALERVKREAKSPQGSPGHKKVLAKLHSLKVNLFQSCKDTVDDPSTSIDADDTPTVDDIPRSITLWEATPRPTNSSMYYDFTTFAMSLNELTPEMEKTICPTDSRFRPDIRKLENGDQDGAASEKSRLEEKQRESRKARKHKKDDEWTPRWFRLDTNWYTEQTDWLYKGGYWDRNYSNTEDIF</sequence>
<dbReference type="FunFam" id="3.30.70.3490:FF:000015">
    <property type="entry name" value="Oxysterol-binding protein"/>
    <property type="match status" value="1"/>
</dbReference>
<name>A0A310SDE5_9HYME</name>
<dbReference type="PANTHER" id="PTHR10972:SF209">
    <property type="entry name" value="OXYSTEROL-BINDING PROTEIN"/>
    <property type="match status" value="1"/>
</dbReference>
<organism evidence="5 6">
    <name type="scientific">Eufriesea mexicana</name>
    <dbReference type="NCBI Taxonomy" id="516756"/>
    <lineage>
        <taxon>Eukaryota</taxon>
        <taxon>Metazoa</taxon>
        <taxon>Ecdysozoa</taxon>
        <taxon>Arthropoda</taxon>
        <taxon>Hexapoda</taxon>
        <taxon>Insecta</taxon>
        <taxon>Pterygota</taxon>
        <taxon>Neoptera</taxon>
        <taxon>Endopterygota</taxon>
        <taxon>Hymenoptera</taxon>
        <taxon>Apocrita</taxon>
        <taxon>Aculeata</taxon>
        <taxon>Apoidea</taxon>
        <taxon>Anthophila</taxon>
        <taxon>Apidae</taxon>
        <taxon>Eufriesea</taxon>
    </lineage>
</organism>
<dbReference type="GO" id="GO:0032934">
    <property type="term" value="F:sterol binding"/>
    <property type="evidence" value="ECO:0007669"/>
    <property type="project" value="TreeGrafter"/>
</dbReference>
<feature type="compositionally biased region" description="Basic and acidic residues" evidence="4">
    <location>
        <begin position="342"/>
        <end position="355"/>
    </location>
</feature>
<dbReference type="Pfam" id="PF01237">
    <property type="entry name" value="Oxysterol_BP"/>
    <property type="match status" value="1"/>
</dbReference>
<keyword evidence="3" id="KW-0813">Transport</keyword>
<dbReference type="PROSITE" id="PS01013">
    <property type="entry name" value="OSBP"/>
    <property type="match status" value="1"/>
</dbReference>
<dbReference type="Gene3D" id="3.30.70.3490">
    <property type="match status" value="1"/>
</dbReference>
<dbReference type="InterPro" id="IPR037239">
    <property type="entry name" value="OSBP_sf"/>
</dbReference>
<dbReference type="GO" id="GO:0006869">
    <property type="term" value="P:lipid transport"/>
    <property type="evidence" value="ECO:0007669"/>
    <property type="project" value="UniProtKB-KW"/>
</dbReference>
<keyword evidence="1" id="KW-0446">Lipid-binding</keyword>
<evidence type="ECO:0000313" key="6">
    <source>
        <dbReference type="Proteomes" id="UP000250275"/>
    </source>
</evidence>
<dbReference type="Proteomes" id="UP000250275">
    <property type="component" value="Unassembled WGS sequence"/>
</dbReference>
<keyword evidence="3" id="KW-0445">Lipid transport</keyword>
<evidence type="ECO:0000256" key="1">
    <source>
        <dbReference type="ARBA" id="ARBA00023121"/>
    </source>
</evidence>
<dbReference type="GO" id="GO:0097038">
    <property type="term" value="C:perinuclear endoplasmic reticulum"/>
    <property type="evidence" value="ECO:0007669"/>
    <property type="project" value="TreeGrafter"/>
</dbReference>
<keyword evidence="6" id="KW-1185">Reference proteome</keyword>
<dbReference type="InterPro" id="IPR018494">
    <property type="entry name" value="Oxysterol-bd_CS"/>
</dbReference>
<feature type="compositionally biased region" description="Basic and acidic residues" evidence="4">
    <location>
        <begin position="324"/>
        <end position="335"/>
    </location>
</feature>
<dbReference type="GO" id="GO:0005829">
    <property type="term" value="C:cytosol"/>
    <property type="evidence" value="ECO:0007669"/>
    <property type="project" value="TreeGrafter"/>
</dbReference>
<dbReference type="OrthoDB" id="416222at2759"/>
<dbReference type="Gene3D" id="2.40.160.120">
    <property type="match status" value="1"/>
</dbReference>
<evidence type="ECO:0000256" key="3">
    <source>
        <dbReference type="RuleBase" id="RU003845"/>
    </source>
</evidence>
<accession>A0A310SDE5</accession>
<protein>
    <recommendedName>
        <fullName evidence="3">Oxysterol-binding protein</fullName>
    </recommendedName>
</protein>
<reference evidence="5 6" key="1">
    <citation type="submission" date="2015-07" db="EMBL/GenBank/DDBJ databases">
        <title>The genome of Eufriesea mexicana.</title>
        <authorList>
            <person name="Pan H."/>
            <person name="Kapheim K."/>
        </authorList>
    </citation>
    <scope>NUCLEOTIDE SEQUENCE [LARGE SCALE GENOMIC DNA]</scope>
    <source>
        <strain evidence="5">0111107269</strain>
        <tissue evidence="5">Whole body</tissue>
    </source>
</reference>
<dbReference type="FunFam" id="2.40.160.120:FF:000005">
    <property type="entry name" value="Oxysterol-binding protein"/>
    <property type="match status" value="1"/>
</dbReference>
<proteinExistence type="inferred from homology"/>
<dbReference type="PANTHER" id="PTHR10972">
    <property type="entry name" value="OXYSTEROL-BINDING PROTEIN-RELATED"/>
    <property type="match status" value="1"/>
</dbReference>
<dbReference type="EMBL" id="KQ767757">
    <property type="protein sequence ID" value="OAD53323.1"/>
    <property type="molecule type" value="Genomic_DNA"/>
</dbReference>
<evidence type="ECO:0000256" key="2">
    <source>
        <dbReference type="RuleBase" id="RU003844"/>
    </source>
</evidence>
<evidence type="ECO:0000256" key="4">
    <source>
        <dbReference type="SAM" id="MobiDB-lite"/>
    </source>
</evidence>
<gene>
    <name evidence="5" type="ORF">WN48_10456</name>
</gene>
<evidence type="ECO:0000313" key="5">
    <source>
        <dbReference type="EMBL" id="OAD53323.1"/>
    </source>
</evidence>
<feature type="region of interest" description="Disordered" evidence="4">
    <location>
        <begin position="322"/>
        <end position="362"/>
    </location>
</feature>